<dbReference type="EMBL" id="CP016397">
    <property type="protein sequence ID" value="ASQ45286.1"/>
    <property type="molecule type" value="Genomic_DNA"/>
</dbReference>
<organism evidence="2 3">
    <name type="scientific">Legionella clemsonensis</name>
    <dbReference type="NCBI Taxonomy" id="1867846"/>
    <lineage>
        <taxon>Bacteria</taxon>
        <taxon>Pseudomonadati</taxon>
        <taxon>Pseudomonadota</taxon>
        <taxon>Gammaproteobacteria</taxon>
        <taxon>Legionellales</taxon>
        <taxon>Legionellaceae</taxon>
        <taxon>Legionella</taxon>
    </lineage>
</organism>
<evidence type="ECO:0000259" key="1">
    <source>
        <dbReference type="Pfam" id="PF21663"/>
    </source>
</evidence>
<accession>A0A222P0C8</accession>
<evidence type="ECO:0000313" key="2">
    <source>
        <dbReference type="EMBL" id="ASQ45286.1"/>
    </source>
</evidence>
<feature type="domain" description="WipA-like phosphatase" evidence="1">
    <location>
        <begin position="403"/>
        <end position="459"/>
    </location>
</feature>
<name>A0A222P0C8_9GAMM</name>
<dbReference type="InterPro" id="IPR048521">
    <property type="entry name" value="WipA_Phos"/>
</dbReference>
<dbReference type="RefSeq" id="WP_094090362.1">
    <property type="nucleotide sequence ID" value="NZ_CP016397.1"/>
</dbReference>
<dbReference type="AlphaFoldDB" id="A0A222P0C8"/>
<dbReference type="OrthoDB" id="5654315at2"/>
<proteinExistence type="predicted"/>
<protein>
    <recommendedName>
        <fullName evidence="1">WipA-like phosphatase domain-containing protein</fullName>
    </recommendedName>
</protein>
<dbReference type="GO" id="GO:0016791">
    <property type="term" value="F:phosphatase activity"/>
    <property type="evidence" value="ECO:0007669"/>
    <property type="project" value="InterPro"/>
</dbReference>
<reference evidence="2 3" key="1">
    <citation type="submission" date="2016-07" db="EMBL/GenBank/DDBJ databases">
        <authorList>
            <person name="Hassler H."/>
        </authorList>
    </citation>
    <scope>NUCLEOTIDE SEQUENCE [LARGE SCALE GENOMIC DNA]</scope>
    <source>
        <strain evidence="2 3">CDC-D5610</strain>
    </source>
</reference>
<dbReference type="Proteomes" id="UP000201728">
    <property type="component" value="Chromosome"/>
</dbReference>
<sequence length="735" mass="84668">MKQPIVFVANCSFKELNGNCNNYLVRESSRYPLNLTVSYFDKERGLLNTRICFAKGQWQLADKVDKNEISAPDGDAQKLLNFLERTFNRTNLLLPKPDEASSNVIIYKELPRIESREEEEHHLAPQKKFTFRPLFSPSDLKPEQNFVFTKNSDSELKNAVPGTWLVRESSNDKMLTVSRKESTSAGNKIRCFRCVCVNGEWYEENEIPSNIVIDRTYQPNPQEEAARLLEFLEHLGFEEKHRLTPSLIWKSTHPYFHHFTVKASEAVNPELNPISVEEYFHKREQKKAQHRQASIVTPNPHTETVFKDTVEIDGVNIYECPAVSECYQVKQGSEITLGDLHANTMKLLFTLVFHGIARIPEENYQELSKIYKKDKHERKDYQQFAELLESMEFVDETIRKTLLIRLVGDDFADRGRNDFFTMLLLNKLASVKIQVKSLASNHTIEFIEAIEKELKRRENEKALPAQAITGREEEEITEQLDNPQESVRGSDFEPSRFFGFSVQKSMILLKWAIEEDKTVDWEEVVSLYNNIYRPMSCVLSYTLDHENNGITLYSHAPIDVEVIQNLAKAWEVKYDDRTPQALAASIDRINQHYQQYAGSNQIHKLYDPQDMTAAASEYNLIDKQKNPFLFLMWNRDYTAINRSAQHNGYFVSYVHGHDSGELIASANVRNLDNELGKYDEKTLGKYTAVCTMRGPALAKTREATVGAQIEQFGFLGQRRQRQEATSSAATMTLSS</sequence>
<feature type="domain" description="WipA-like phosphatase" evidence="1">
    <location>
        <begin position="485"/>
        <end position="677"/>
    </location>
</feature>
<keyword evidence="3" id="KW-1185">Reference proteome</keyword>
<gene>
    <name evidence="2" type="ORF">clem_03640</name>
</gene>
<dbReference type="KEGG" id="lcd:clem_03640"/>
<evidence type="ECO:0000313" key="3">
    <source>
        <dbReference type="Proteomes" id="UP000201728"/>
    </source>
</evidence>
<dbReference type="Pfam" id="PF21663">
    <property type="entry name" value="WipA_Phos"/>
    <property type="match status" value="2"/>
</dbReference>